<accession>A0AA96R1A0</accession>
<evidence type="ECO:0000313" key="1">
    <source>
        <dbReference type="EMBL" id="WNO29910.1"/>
    </source>
</evidence>
<sequence>MSKIQVDFTSSSRDVTDVLIDGEVATAEVIIALMVQMESIKGKEPNIDSCSYYIEGIGELTFTPEKNMTQERINHLLQEGTDTELRVGTKKNKESGKI</sequence>
<name>A0AA96R1A0_9CAUD</name>
<organism evidence="1">
    <name type="scientific">Bacillus phage SDFMU_Pbc</name>
    <dbReference type="NCBI Taxonomy" id="3076135"/>
    <lineage>
        <taxon>Viruses</taxon>
        <taxon>Duplodnaviria</taxon>
        <taxon>Heunggongvirae</taxon>
        <taxon>Uroviricota</taxon>
        <taxon>Caudoviricetes</taxon>
        <taxon>Herelleviridae</taxon>
        <taxon>Bastillevirinae</taxon>
        <taxon>Agatevirus</taxon>
        <taxon>Agatevirus agate</taxon>
    </lineage>
</organism>
<protein>
    <submittedName>
        <fullName evidence="1">Uncharacterized protein</fullName>
    </submittedName>
</protein>
<reference evidence="1" key="1">
    <citation type="submission" date="2023-04" db="EMBL/GenBank/DDBJ databases">
        <authorList>
            <person name="Zhang X."/>
        </authorList>
    </citation>
    <scope>NUCLEOTIDE SEQUENCE</scope>
</reference>
<dbReference type="EMBL" id="OQ884030">
    <property type="protein sequence ID" value="WNO29910.1"/>
    <property type="molecule type" value="Genomic_DNA"/>
</dbReference>
<proteinExistence type="predicted"/>